<dbReference type="Gene3D" id="3.30.200.20">
    <property type="entry name" value="Phosphorylase Kinase, domain 1"/>
    <property type="match status" value="1"/>
</dbReference>
<evidence type="ECO:0000256" key="2">
    <source>
        <dbReference type="ARBA" id="ARBA00022679"/>
    </source>
</evidence>
<comment type="similarity">
    <text evidence="1">Belongs to the methylthioribose kinase family.</text>
</comment>
<organism evidence="7 8">
    <name type="scientific">Agreia bicolorata</name>
    <dbReference type="NCBI Taxonomy" id="110935"/>
    <lineage>
        <taxon>Bacteria</taxon>
        <taxon>Bacillati</taxon>
        <taxon>Actinomycetota</taxon>
        <taxon>Actinomycetes</taxon>
        <taxon>Micrococcales</taxon>
        <taxon>Microbacteriaceae</taxon>
        <taxon>Agreia</taxon>
    </lineage>
</organism>
<dbReference type="PANTHER" id="PTHR34273:SF2">
    <property type="entry name" value="METHYLTHIORIBOSE KINASE"/>
    <property type="match status" value="1"/>
</dbReference>
<evidence type="ECO:0000259" key="6">
    <source>
        <dbReference type="Pfam" id="PF01636"/>
    </source>
</evidence>
<evidence type="ECO:0000256" key="1">
    <source>
        <dbReference type="ARBA" id="ARBA00010165"/>
    </source>
</evidence>
<dbReference type="InterPro" id="IPR002575">
    <property type="entry name" value="Aminoglycoside_PTrfase"/>
</dbReference>
<evidence type="ECO:0000256" key="5">
    <source>
        <dbReference type="ARBA" id="ARBA00022840"/>
    </source>
</evidence>
<sequence>MTVDYALLTNRDEVVGYLSHVGLLGSLAADPADVTVREVTAGNMNRVFIAAGPRGSVAVKQAPPFVQAAGPEWPIDPARIGAEARAYELLGRLVPDAVPSIVHVDLDRFVMVMEDLSALEVLRDELVRQVQDASAGRAVSYIDFGAVGDVVGRFVGELSLATSIQALGEPAHAELVAASANAELCRLTTEVVLDEPFRPHEHNWWHASLDERIAALYRDREVQAGVAFVRERFENAAQALLHGDLHSGSVMIGSTPEKTQKVTVFDPEFSFVGPIGLDLGLFWSNLAIASIAARAAGHEGLAAAREDAIAASWQAFVEVWDDDGSVTFDDDFLESVRSDAWRFAGVEAIRRVAGWSHAADLESLPSDAAPRAQRTVFDAARHWIVTGTAAPLTLTDDPTSPENPGATP</sequence>
<protein>
    <submittedName>
        <fullName evidence="7">5-methylthioribose kinase</fullName>
    </submittedName>
</protein>
<dbReference type="EMBL" id="FUYG01000003">
    <property type="protein sequence ID" value="SKA89940.1"/>
    <property type="molecule type" value="Genomic_DNA"/>
</dbReference>
<evidence type="ECO:0000313" key="7">
    <source>
        <dbReference type="EMBL" id="SKA89940.1"/>
    </source>
</evidence>
<feature type="domain" description="Aminoglycoside phosphotransferase" evidence="6">
    <location>
        <begin position="36"/>
        <end position="294"/>
    </location>
</feature>
<dbReference type="AlphaFoldDB" id="A0A1T4XK71"/>
<dbReference type="GO" id="GO:0005524">
    <property type="term" value="F:ATP binding"/>
    <property type="evidence" value="ECO:0007669"/>
    <property type="project" value="UniProtKB-KW"/>
</dbReference>
<dbReference type="GO" id="GO:0016301">
    <property type="term" value="F:kinase activity"/>
    <property type="evidence" value="ECO:0007669"/>
    <property type="project" value="UniProtKB-KW"/>
</dbReference>
<accession>A0A1T4XK71</accession>
<keyword evidence="4 7" id="KW-0418">Kinase</keyword>
<dbReference type="RefSeq" id="WP_078713769.1">
    <property type="nucleotide sequence ID" value="NZ_FUYG01000003.1"/>
</dbReference>
<keyword evidence="5" id="KW-0067">ATP-binding</keyword>
<proteinExistence type="inferred from homology"/>
<name>A0A1T4XK71_9MICO</name>
<dbReference type="Pfam" id="PF01636">
    <property type="entry name" value="APH"/>
    <property type="match status" value="1"/>
</dbReference>
<keyword evidence="2" id="KW-0808">Transferase</keyword>
<dbReference type="InterPro" id="IPR011009">
    <property type="entry name" value="Kinase-like_dom_sf"/>
</dbReference>
<dbReference type="PANTHER" id="PTHR34273">
    <property type="entry name" value="METHYLTHIORIBOSE KINASE"/>
    <property type="match status" value="1"/>
</dbReference>
<keyword evidence="3" id="KW-0547">Nucleotide-binding</keyword>
<dbReference type="SUPFAM" id="SSF56112">
    <property type="entry name" value="Protein kinase-like (PK-like)"/>
    <property type="match status" value="1"/>
</dbReference>
<reference evidence="8" key="1">
    <citation type="submission" date="2017-02" db="EMBL/GenBank/DDBJ databases">
        <authorList>
            <person name="Varghese N."/>
            <person name="Submissions S."/>
        </authorList>
    </citation>
    <scope>NUCLEOTIDE SEQUENCE [LARGE SCALE GENOMIC DNA]</scope>
    <source>
        <strain evidence="8">VKM Ac-2052</strain>
    </source>
</reference>
<evidence type="ECO:0000256" key="4">
    <source>
        <dbReference type="ARBA" id="ARBA00022777"/>
    </source>
</evidence>
<dbReference type="Proteomes" id="UP000189735">
    <property type="component" value="Unassembled WGS sequence"/>
</dbReference>
<gene>
    <name evidence="7" type="ORF">SAMN06295879_1250</name>
</gene>
<dbReference type="Gene3D" id="3.90.1200.10">
    <property type="match status" value="1"/>
</dbReference>
<evidence type="ECO:0000313" key="8">
    <source>
        <dbReference type="Proteomes" id="UP000189735"/>
    </source>
</evidence>
<evidence type="ECO:0000256" key="3">
    <source>
        <dbReference type="ARBA" id="ARBA00022741"/>
    </source>
</evidence>